<dbReference type="GO" id="GO:0007018">
    <property type="term" value="P:microtubule-based movement"/>
    <property type="evidence" value="ECO:0007669"/>
    <property type="project" value="InterPro"/>
</dbReference>
<evidence type="ECO:0000256" key="14">
    <source>
        <dbReference type="SAM" id="Coils"/>
    </source>
</evidence>
<dbReference type="EMBL" id="LJIG01002580">
    <property type="protein sequence ID" value="KRT84360.1"/>
    <property type="molecule type" value="Genomic_DNA"/>
</dbReference>
<evidence type="ECO:0000256" key="12">
    <source>
        <dbReference type="ARBA" id="ARBA00023212"/>
    </source>
</evidence>
<dbReference type="Pfam" id="PF12777">
    <property type="entry name" value="MT"/>
    <property type="match status" value="1"/>
</dbReference>
<dbReference type="GO" id="GO:0005858">
    <property type="term" value="C:axonemal dynein complex"/>
    <property type="evidence" value="ECO:0007669"/>
    <property type="project" value="TreeGrafter"/>
</dbReference>
<comment type="caution">
    <text evidence="18">The sequence shown here is derived from an EMBL/GenBank/DDBJ whole genome shotgun (WGS) entry which is preliminary data.</text>
</comment>
<dbReference type="Gene3D" id="6.10.140.1060">
    <property type="match status" value="1"/>
</dbReference>
<dbReference type="GO" id="GO:0005524">
    <property type="term" value="F:ATP binding"/>
    <property type="evidence" value="ECO:0007669"/>
    <property type="project" value="UniProtKB-KW"/>
</dbReference>
<sequence>MLIMDAVCIYFKRKLEAITPDFEKKFFLTSWNESLRVMADTKMLQKVQEYPKDTINAEMLDLLVPYFDYPQYTYEAAKTACGNVAGLISWTMAMAAFYEVNREVLPLKANLDRQQAKLNKAEAELNAAMELLETKEREVKECQDKYDKAMSFKQAVLDDAMKCKAKMDAATALLNGLSGERIRWTEQSGQFKSEIERLVGDVVILTGFLGYTGPFNQEFRLLLEESWVQNLTDKKIPFTLNLNVTECLTDTATTGEWNLQGLPTDELSIQNGIIVTKASRYPLMIDPQGQGKAWIKNMEKKSGLIISSLNHKYFRNHIEDAVSLGYPMIIEDIGEELDPVLDNVLEKNHIKMGSTFKVKIGDKEVDFHKDFRLYITTKLANPSYTPEIFARTSIIDFTVTMKGLEDQLLGRVILTEKKELESERTNLIKDVTENKRRMLELEQSLLYKLTTIQGSLLDDETLIGVLNVSKDTAAEVREKLAIAKDTEIKINAAREEFRRLNYIIDYLTYEIFKYKSRGLYEVDKYMYVLLMALKIDMQKEHITHEEFQVFIKGGAALDLNACPPKPAKWITDTTWLNLVELTKLRHFQYIVQQVTSNDKQWKQWFDKDAPEESSIPDGYNSLDTFRKLLMIRAWCPDRTLTQSRKYIGSSLGQRFAEPVILNYETMLSESRALSPMICFLSTGSDPTPYIEQLAKKVENKCRAISMGQGQEVHARKLLAGAMSEGFWALMQNCHLGLDYMQEVLGQFLELERGFGNVHPDFRLWMTTEVHEDFPISLLQLCIKFTNEPPSGRSFLKVTY</sequence>
<keyword evidence="11" id="KW-0505">Motor protein</keyword>
<dbReference type="InterPro" id="IPR026983">
    <property type="entry name" value="DHC"/>
</dbReference>
<evidence type="ECO:0000256" key="13">
    <source>
        <dbReference type="ARBA" id="ARBA00023273"/>
    </source>
</evidence>
<dbReference type="Pfam" id="PF12781">
    <property type="entry name" value="AAA_9"/>
    <property type="match status" value="1"/>
</dbReference>
<keyword evidence="3" id="KW-0963">Cytoplasm</keyword>
<proteinExistence type="inferred from homology"/>
<evidence type="ECO:0000313" key="18">
    <source>
        <dbReference type="EMBL" id="KRT84360.1"/>
    </source>
</evidence>
<comment type="subcellular location">
    <subcellularLocation>
        <location evidence="1">Cytoplasm</location>
        <location evidence="1">Cytoskeleton</location>
        <location evidence="1">Cilium axoneme</location>
    </subcellularLocation>
</comment>
<dbReference type="GO" id="GO:0051959">
    <property type="term" value="F:dynein light intermediate chain binding"/>
    <property type="evidence" value="ECO:0007669"/>
    <property type="project" value="InterPro"/>
</dbReference>
<feature type="coiled-coil region" evidence="14">
    <location>
        <begin position="104"/>
        <end position="145"/>
    </location>
</feature>
<dbReference type="AlphaFoldDB" id="A0A0T6BAI9"/>
<evidence type="ECO:0000256" key="7">
    <source>
        <dbReference type="ARBA" id="ARBA00022840"/>
    </source>
</evidence>
<keyword evidence="9 14" id="KW-0175">Coiled coil</keyword>
<dbReference type="InterPro" id="IPR004273">
    <property type="entry name" value="Dynein_heavy_D6_P-loop"/>
</dbReference>
<evidence type="ECO:0000256" key="1">
    <source>
        <dbReference type="ARBA" id="ARBA00004430"/>
    </source>
</evidence>
<keyword evidence="13" id="KW-0966">Cell projection</keyword>
<dbReference type="OrthoDB" id="10251809at2759"/>
<name>A0A0T6BAI9_9SCAR</name>
<reference evidence="18 19" key="1">
    <citation type="submission" date="2015-09" db="EMBL/GenBank/DDBJ databases">
        <title>Draft genome of the scarab beetle Oryctes borbonicus.</title>
        <authorList>
            <person name="Meyer J.M."/>
            <person name="Markov G.V."/>
            <person name="Baskaran P."/>
            <person name="Herrmann M."/>
            <person name="Sommer R.J."/>
            <person name="Roedelsperger C."/>
        </authorList>
    </citation>
    <scope>NUCLEOTIDE SEQUENCE [LARGE SCALE GENOMIC DNA]</scope>
    <source>
        <strain evidence="18">OB123</strain>
        <tissue evidence="18">Whole animal</tissue>
    </source>
</reference>
<keyword evidence="12" id="KW-0206">Cytoskeleton</keyword>
<comment type="similarity">
    <text evidence="2">Belongs to the dynein heavy chain family.</text>
</comment>
<evidence type="ECO:0000256" key="11">
    <source>
        <dbReference type="ARBA" id="ARBA00023175"/>
    </source>
</evidence>
<keyword evidence="7" id="KW-0067">ATP-binding</keyword>
<keyword evidence="6" id="KW-0547">Nucleotide-binding</keyword>
<keyword evidence="19" id="KW-1185">Reference proteome</keyword>
<evidence type="ECO:0008006" key="20">
    <source>
        <dbReference type="Google" id="ProtNLM"/>
    </source>
</evidence>
<dbReference type="GO" id="GO:0045505">
    <property type="term" value="F:dynein intermediate chain binding"/>
    <property type="evidence" value="ECO:0007669"/>
    <property type="project" value="InterPro"/>
</dbReference>
<feature type="domain" description="Dynein heavy chain coiled coil stalk" evidence="16">
    <location>
        <begin position="30"/>
        <end position="228"/>
    </location>
</feature>
<dbReference type="Gene3D" id="1.20.920.20">
    <property type="match status" value="1"/>
</dbReference>
<dbReference type="FunFam" id="3.40.50.300:FF:000049">
    <property type="entry name" value="Dynein, axonemal, heavy chain 5"/>
    <property type="match status" value="1"/>
</dbReference>
<evidence type="ECO:0000313" key="19">
    <source>
        <dbReference type="Proteomes" id="UP000051574"/>
    </source>
</evidence>
<evidence type="ECO:0000259" key="17">
    <source>
        <dbReference type="Pfam" id="PF12781"/>
    </source>
</evidence>
<keyword evidence="4" id="KW-0493">Microtubule</keyword>
<dbReference type="Gene3D" id="3.40.50.300">
    <property type="entry name" value="P-loop containing nucleotide triphosphate hydrolases"/>
    <property type="match status" value="2"/>
</dbReference>
<evidence type="ECO:0000259" key="16">
    <source>
        <dbReference type="Pfam" id="PF12777"/>
    </source>
</evidence>
<evidence type="ECO:0000256" key="2">
    <source>
        <dbReference type="ARBA" id="ARBA00008887"/>
    </source>
</evidence>
<dbReference type="Proteomes" id="UP000051574">
    <property type="component" value="Unassembled WGS sequence"/>
</dbReference>
<dbReference type="GO" id="GO:0008569">
    <property type="term" value="F:minus-end-directed microtubule motor activity"/>
    <property type="evidence" value="ECO:0007669"/>
    <property type="project" value="InterPro"/>
</dbReference>
<protein>
    <recommendedName>
        <fullName evidence="20">Dynein heavy chain ATP-binding dynein motor region domain-containing protein</fullName>
    </recommendedName>
</protein>
<evidence type="ECO:0000256" key="10">
    <source>
        <dbReference type="ARBA" id="ARBA00023069"/>
    </source>
</evidence>
<evidence type="ECO:0000256" key="6">
    <source>
        <dbReference type="ARBA" id="ARBA00022741"/>
    </source>
</evidence>
<evidence type="ECO:0000256" key="3">
    <source>
        <dbReference type="ARBA" id="ARBA00022490"/>
    </source>
</evidence>
<dbReference type="Pfam" id="PF03028">
    <property type="entry name" value="Dynein_heavy"/>
    <property type="match status" value="1"/>
</dbReference>
<evidence type="ECO:0000256" key="9">
    <source>
        <dbReference type="ARBA" id="ARBA00023054"/>
    </source>
</evidence>
<evidence type="ECO:0000259" key="15">
    <source>
        <dbReference type="Pfam" id="PF03028"/>
    </source>
</evidence>
<feature type="domain" description="Dynein heavy chain ATP-binding dynein motor region" evidence="17">
    <location>
        <begin position="256"/>
        <end position="476"/>
    </location>
</feature>
<keyword evidence="8" id="KW-0243">Dynein</keyword>
<dbReference type="PANTHER" id="PTHR46532:SF4">
    <property type="entry name" value="AAA+ ATPASE DOMAIN-CONTAINING PROTEIN"/>
    <property type="match status" value="1"/>
</dbReference>
<dbReference type="InterPro" id="IPR035706">
    <property type="entry name" value="AAA_9"/>
</dbReference>
<gene>
    <name evidence="18" type="ORF">AMK59_1551</name>
</gene>
<dbReference type="InterPro" id="IPR027417">
    <property type="entry name" value="P-loop_NTPase"/>
</dbReference>
<evidence type="ECO:0000256" key="5">
    <source>
        <dbReference type="ARBA" id="ARBA00022737"/>
    </source>
</evidence>
<evidence type="ECO:0000256" key="4">
    <source>
        <dbReference type="ARBA" id="ARBA00022701"/>
    </source>
</evidence>
<evidence type="ECO:0000256" key="8">
    <source>
        <dbReference type="ARBA" id="ARBA00023017"/>
    </source>
</evidence>
<accession>A0A0T6BAI9</accession>
<dbReference type="GO" id="GO:0005874">
    <property type="term" value="C:microtubule"/>
    <property type="evidence" value="ECO:0007669"/>
    <property type="project" value="UniProtKB-KW"/>
</dbReference>
<dbReference type="PANTHER" id="PTHR46532">
    <property type="entry name" value="MALE FERTILITY FACTOR KL5"/>
    <property type="match status" value="1"/>
</dbReference>
<keyword evidence="5" id="KW-0677">Repeat</keyword>
<keyword evidence="10" id="KW-0969">Cilium</keyword>
<organism evidence="18 19">
    <name type="scientific">Oryctes borbonicus</name>
    <dbReference type="NCBI Taxonomy" id="1629725"/>
    <lineage>
        <taxon>Eukaryota</taxon>
        <taxon>Metazoa</taxon>
        <taxon>Ecdysozoa</taxon>
        <taxon>Arthropoda</taxon>
        <taxon>Hexapoda</taxon>
        <taxon>Insecta</taxon>
        <taxon>Pterygota</taxon>
        <taxon>Neoptera</taxon>
        <taxon>Endopterygota</taxon>
        <taxon>Coleoptera</taxon>
        <taxon>Polyphaga</taxon>
        <taxon>Scarabaeiformia</taxon>
        <taxon>Scarabaeidae</taxon>
        <taxon>Dynastinae</taxon>
        <taxon>Oryctes</taxon>
    </lineage>
</organism>
<dbReference type="FunFam" id="3.40.50.300:FF:000320">
    <property type="entry name" value="Dynein, axonemal, heavy chain 5"/>
    <property type="match status" value="1"/>
</dbReference>
<feature type="domain" description="Dynein heavy chain region D6 P-loop" evidence="15">
    <location>
        <begin position="673"/>
        <end position="785"/>
    </location>
</feature>
<dbReference type="InterPro" id="IPR024743">
    <property type="entry name" value="Dynein_HC_stalk"/>
</dbReference>